<keyword evidence="3 6" id="KW-0521">NADP</keyword>
<feature type="binding site" evidence="6">
    <location>
        <position position="221"/>
    </location>
    <ligand>
        <name>(6S)-NADPHX</name>
        <dbReference type="ChEBI" id="CHEBI:64076"/>
    </ligand>
</feature>
<dbReference type="EMBL" id="CP151632">
    <property type="protein sequence ID" value="WZO35302.1"/>
    <property type="molecule type" value="Genomic_DNA"/>
</dbReference>
<keyword evidence="5 6" id="KW-0456">Lyase</keyword>
<name>A0AAU6SEJ0_9MICO</name>
<comment type="subunit">
    <text evidence="6">Homotetramer.</text>
</comment>
<organism evidence="8">
    <name type="scientific">Microbacterium sp. LWS13-1.2</name>
    <dbReference type="NCBI Taxonomy" id="3135264"/>
    <lineage>
        <taxon>Bacteria</taxon>
        <taxon>Bacillati</taxon>
        <taxon>Actinomycetota</taxon>
        <taxon>Actinomycetes</taxon>
        <taxon>Micrococcales</taxon>
        <taxon>Microbacteriaceae</taxon>
        <taxon>Microbacterium</taxon>
    </lineage>
</organism>
<reference evidence="8" key="1">
    <citation type="submission" date="2024-04" db="EMBL/GenBank/DDBJ databases">
        <authorList>
            <person name="Roder T."/>
            <person name="Oberhansli S."/>
            <person name="Kreuzer M."/>
        </authorList>
    </citation>
    <scope>NUCLEOTIDE SEQUENCE</scope>
    <source>
        <strain evidence="8">LWS13-1.2</strain>
    </source>
</reference>
<dbReference type="RefSeq" id="WP_349426140.1">
    <property type="nucleotide sequence ID" value="NZ_CP151632.1"/>
</dbReference>
<comment type="caution">
    <text evidence="6">Lacks conserved residue(s) required for the propagation of feature annotation.</text>
</comment>
<dbReference type="Pfam" id="PF01256">
    <property type="entry name" value="Carb_kinase"/>
    <property type="match status" value="1"/>
</dbReference>
<dbReference type="AlphaFoldDB" id="A0AAU6SEJ0"/>
<dbReference type="GO" id="GO:0046496">
    <property type="term" value="P:nicotinamide nucleotide metabolic process"/>
    <property type="evidence" value="ECO:0007669"/>
    <property type="project" value="UniProtKB-UniRule"/>
</dbReference>
<protein>
    <recommendedName>
        <fullName evidence="6">ADP-dependent (S)-NAD(P)H-hydrate dehydratase</fullName>
        <ecNumber evidence="6">4.2.1.136</ecNumber>
    </recommendedName>
    <alternativeName>
        <fullName evidence="6">ADP-dependent NAD(P)HX dehydratase</fullName>
    </alternativeName>
</protein>
<proteinExistence type="inferred from homology"/>
<evidence type="ECO:0000259" key="7">
    <source>
        <dbReference type="PROSITE" id="PS51383"/>
    </source>
</evidence>
<evidence type="ECO:0000313" key="8">
    <source>
        <dbReference type="EMBL" id="WZO35302.1"/>
    </source>
</evidence>
<comment type="similarity">
    <text evidence="6">Belongs to the NnrD/CARKD family.</text>
</comment>
<comment type="catalytic activity">
    <reaction evidence="6">
        <text>(6S)-NADPHX + ADP = AMP + phosphate + NADPH + H(+)</text>
        <dbReference type="Rhea" id="RHEA:32235"/>
        <dbReference type="ChEBI" id="CHEBI:15378"/>
        <dbReference type="ChEBI" id="CHEBI:43474"/>
        <dbReference type="ChEBI" id="CHEBI:57783"/>
        <dbReference type="ChEBI" id="CHEBI:64076"/>
        <dbReference type="ChEBI" id="CHEBI:456215"/>
        <dbReference type="ChEBI" id="CHEBI:456216"/>
        <dbReference type="EC" id="4.2.1.136"/>
    </reaction>
</comment>
<keyword evidence="2 6" id="KW-0067">ATP-binding</keyword>
<gene>
    <name evidence="6" type="primary">nnrD</name>
    <name evidence="8" type="ORF">MRBLWS13_002998</name>
</gene>
<dbReference type="PANTHER" id="PTHR12592:SF0">
    <property type="entry name" value="ATP-DEPENDENT (S)-NAD(P)H-HYDRATE DEHYDRATASE"/>
    <property type="match status" value="1"/>
</dbReference>
<dbReference type="EC" id="4.2.1.136" evidence="6"/>
<feature type="binding site" evidence="6">
    <location>
        <position position="220"/>
    </location>
    <ligand>
        <name>AMP</name>
        <dbReference type="ChEBI" id="CHEBI:456215"/>
    </ligand>
</feature>
<sequence>MSNPSELVTAAVLREWGLPAPGDSKKSRGEIVIVGGARSSPGAVILAGEAALRVGAGRVALAVPGSIDAHVGIALPEAGIYALPDDADAPLEGRLGEHLGSADAVLIGPGFDDPAETRATVLAVAETAPACLVLDAFAVGVLPDIDRSALPDTLILTANKEEAAILLGRPLADADDPADLLEIARRFDAVVSCYGLTAHPDGRSWRIDEGGPGLGTSGSGDVRAGAIAGFAARGVEPERAAVWGAWSHARAGTRLTERIGLGFLARELAAELTPTMKDVLAAGD</sequence>
<feature type="binding site" evidence="6">
    <location>
        <position position="43"/>
    </location>
    <ligand>
        <name>(6S)-NADPHX</name>
        <dbReference type="ChEBI" id="CHEBI:64076"/>
    </ligand>
</feature>
<comment type="cofactor">
    <cofactor evidence="6">
        <name>Mg(2+)</name>
        <dbReference type="ChEBI" id="CHEBI:18420"/>
    </cofactor>
</comment>
<evidence type="ECO:0000256" key="1">
    <source>
        <dbReference type="ARBA" id="ARBA00022741"/>
    </source>
</evidence>
<dbReference type="GO" id="GO:0052855">
    <property type="term" value="F:ADP-dependent NAD(P)H-hydrate dehydratase activity"/>
    <property type="evidence" value="ECO:0007669"/>
    <property type="project" value="UniProtKB-UniRule"/>
</dbReference>
<dbReference type="GO" id="GO:0005524">
    <property type="term" value="F:ATP binding"/>
    <property type="evidence" value="ECO:0007669"/>
    <property type="project" value="UniProtKB-KW"/>
</dbReference>
<evidence type="ECO:0000256" key="4">
    <source>
        <dbReference type="ARBA" id="ARBA00023027"/>
    </source>
</evidence>
<dbReference type="PROSITE" id="PS51383">
    <property type="entry name" value="YJEF_C_3"/>
    <property type="match status" value="1"/>
</dbReference>
<dbReference type="SUPFAM" id="SSF53613">
    <property type="entry name" value="Ribokinase-like"/>
    <property type="match status" value="1"/>
</dbReference>
<comment type="catalytic activity">
    <reaction evidence="6">
        <text>(6S)-NADHX + ADP = AMP + phosphate + NADH + H(+)</text>
        <dbReference type="Rhea" id="RHEA:32223"/>
        <dbReference type="ChEBI" id="CHEBI:15378"/>
        <dbReference type="ChEBI" id="CHEBI:43474"/>
        <dbReference type="ChEBI" id="CHEBI:57945"/>
        <dbReference type="ChEBI" id="CHEBI:64074"/>
        <dbReference type="ChEBI" id="CHEBI:456215"/>
        <dbReference type="ChEBI" id="CHEBI:456216"/>
        <dbReference type="EC" id="4.2.1.136"/>
    </reaction>
</comment>
<dbReference type="PANTHER" id="PTHR12592">
    <property type="entry name" value="ATP-DEPENDENT (S)-NAD(P)H-HYDRATE DEHYDRATASE FAMILY MEMBER"/>
    <property type="match status" value="1"/>
</dbReference>
<evidence type="ECO:0000256" key="5">
    <source>
        <dbReference type="ARBA" id="ARBA00023239"/>
    </source>
</evidence>
<comment type="function">
    <text evidence="6">Catalyzes the dehydration of the S-form of NAD(P)HX at the expense of ADP, which is converted to AMP. Together with NAD(P)HX epimerase, which catalyzes the epimerization of the S- and R-forms, the enzyme allows the repair of both epimers of NAD(P)HX, a damaged form of NAD(P)H that is a result of enzymatic or heat-dependent hydration.</text>
</comment>
<dbReference type="HAMAP" id="MF_01965">
    <property type="entry name" value="NADHX_dehydratase"/>
    <property type="match status" value="1"/>
</dbReference>
<keyword evidence="1 6" id="KW-0547">Nucleotide-binding</keyword>
<dbReference type="InterPro" id="IPR029056">
    <property type="entry name" value="Ribokinase-like"/>
</dbReference>
<keyword evidence="4 6" id="KW-0520">NAD</keyword>
<dbReference type="GO" id="GO:0052856">
    <property type="term" value="F:NAD(P)HX epimerase activity"/>
    <property type="evidence" value="ECO:0007669"/>
    <property type="project" value="TreeGrafter"/>
</dbReference>
<dbReference type="Gene3D" id="3.40.1190.20">
    <property type="match status" value="1"/>
</dbReference>
<dbReference type="InterPro" id="IPR000631">
    <property type="entry name" value="CARKD"/>
</dbReference>
<accession>A0AAU6SEJ0</accession>
<evidence type="ECO:0000256" key="6">
    <source>
        <dbReference type="HAMAP-Rule" id="MF_01965"/>
    </source>
</evidence>
<feature type="binding site" evidence="6">
    <location>
        <position position="110"/>
    </location>
    <ligand>
        <name>(6S)-NADPHX</name>
        <dbReference type="ChEBI" id="CHEBI:64076"/>
    </ligand>
</feature>
<evidence type="ECO:0000256" key="2">
    <source>
        <dbReference type="ARBA" id="ARBA00022840"/>
    </source>
</evidence>
<dbReference type="CDD" id="cd01171">
    <property type="entry name" value="YXKO-related"/>
    <property type="match status" value="1"/>
</dbReference>
<feature type="domain" description="YjeF C-terminal" evidence="7">
    <location>
        <begin position="8"/>
        <end position="279"/>
    </location>
</feature>
<evidence type="ECO:0000256" key="3">
    <source>
        <dbReference type="ARBA" id="ARBA00022857"/>
    </source>
</evidence>
<dbReference type="GO" id="GO:0110051">
    <property type="term" value="P:metabolite repair"/>
    <property type="evidence" value="ECO:0007669"/>
    <property type="project" value="TreeGrafter"/>
</dbReference>